<dbReference type="FunFam" id="3.10.450.10:FF:000013">
    <property type="entry name" value="Cysteine proteinase inhibitor"/>
    <property type="match status" value="1"/>
</dbReference>
<name>A0A1E5ULH4_9POAL</name>
<dbReference type="InterPro" id="IPR046350">
    <property type="entry name" value="Cystatin_sf"/>
</dbReference>
<evidence type="ECO:0000313" key="7">
    <source>
        <dbReference type="EMBL" id="OEL13707.1"/>
    </source>
</evidence>
<keyword evidence="3 4" id="KW-0789">Thiol protease inhibitor</keyword>
<dbReference type="EMBL" id="LWDX02072575">
    <property type="protein sequence ID" value="OEL13707.1"/>
    <property type="molecule type" value="Genomic_DNA"/>
</dbReference>
<keyword evidence="2 4" id="KW-0646">Protease inhibitor</keyword>
<evidence type="ECO:0000256" key="1">
    <source>
        <dbReference type="ARBA" id="ARBA00007233"/>
    </source>
</evidence>
<comment type="caution">
    <text evidence="7">The sequence shown here is derived from an EMBL/GenBank/DDBJ whole genome shotgun (WGS) entry which is preliminary data.</text>
</comment>
<evidence type="ECO:0000256" key="4">
    <source>
        <dbReference type="RuleBase" id="RU362130"/>
    </source>
</evidence>
<gene>
    <name evidence="7" type="ORF">BAE44_0025274</name>
</gene>
<evidence type="ECO:0000259" key="6">
    <source>
        <dbReference type="SMART" id="SM00043"/>
    </source>
</evidence>
<dbReference type="PANTHER" id="PTHR11413">
    <property type="entry name" value="CYSTATIN FAMILY MEMBER"/>
    <property type="match status" value="1"/>
</dbReference>
<dbReference type="AlphaFoldDB" id="A0A1E5ULH4"/>
<evidence type="ECO:0000256" key="2">
    <source>
        <dbReference type="ARBA" id="ARBA00022690"/>
    </source>
</evidence>
<dbReference type="PANTHER" id="PTHR11413:SF103">
    <property type="entry name" value="CYSTEINE PROTEINASE INHIBITOR 12"/>
    <property type="match status" value="1"/>
</dbReference>
<dbReference type="Proteomes" id="UP000095767">
    <property type="component" value="Unassembled WGS sequence"/>
</dbReference>
<feature type="domain" description="Cystatin" evidence="6">
    <location>
        <begin position="4"/>
        <end position="116"/>
    </location>
</feature>
<dbReference type="Gene3D" id="3.10.450.10">
    <property type="match status" value="2"/>
</dbReference>
<dbReference type="InterPro" id="IPR018073">
    <property type="entry name" value="Prot_inh_cystat_CS"/>
</dbReference>
<dbReference type="CDD" id="cd00042">
    <property type="entry name" value="CY"/>
    <property type="match status" value="2"/>
</dbReference>
<evidence type="ECO:0000256" key="5">
    <source>
        <dbReference type="SAM" id="MobiDB-lite"/>
    </source>
</evidence>
<proteinExistence type="inferred from homology"/>
<dbReference type="InterPro" id="IPR027214">
    <property type="entry name" value="Cystatin"/>
</dbReference>
<dbReference type="PROSITE" id="PS00287">
    <property type="entry name" value="CYSTATIN"/>
    <property type="match status" value="1"/>
</dbReference>
<evidence type="ECO:0000256" key="3">
    <source>
        <dbReference type="ARBA" id="ARBA00022704"/>
    </source>
</evidence>
<organism evidence="7 8">
    <name type="scientific">Dichanthelium oligosanthes</name>
    <dbReference type="NCBI Taxonomy" id="888268"/>
    <lineage>
        <taxon>Eukaryota</taxon>
        <taxon>Viridiplantae</taxon>
        <taxon>Streptophyta</taxon>
        <taxon>Embryophyta</taxon>
        <taxon>Tracheophyta</taxon>
        <taxon>Spermatophyta</taxon>
        <taxon>Magnoliopsida</taxon>
        <taxon>Liliopsida</taxon>
        <taxon>Poales</taxon>
        <taxon>Poaceae</taxon>
        <taxon>PACMAD clade</taxon>
        <taxon>Panicoideae</taxon>
        <taxon>Panicodae</taxon>
        <taxon>Paniceae</taxon>
        <taxon>Dichantheliinae</taxon>
        <taxon>Dichanthelium</taxon>
    </lineage>
</organism>
<protein>
    <recommendedName>
        <fullName evidence="4">Cysteine proteinase inhibitor</fullName>
    </recommendedName>
</protein>
<feature type="region of interest" description="Disordered" evidence="5">
    <location>
        <begin position="1"/>
        <end position="28"/>
    </location>
</feature>
<dbReference type="SUPFAM" id="SSF54403">
    <property type="entry name" value="Cystatin/monellin"/>
    <property type="match status" value="2"/>
</dbReference>
<sequence length="231" mass="25495">MAGHVLGGVKESPAAANSAESDGLGRFAVDEHNKREASAYYRPRSPSPLLPGSPSPLRNALLEFVRVVEAKEQVVAGTLHHLTLEAIEAGNKKVYEAKVWVKPWLDFKELQEFAHKGDATTFTNADLGAKKGGHEPGWREVPVEDPVVKDAAHHAVKSIQDRSNSLFPYELLEIVRAKAQVVEDFAKFDILMKLKRGSKEEKIKAEVHKSLEGAFVLNHHQPAEHDESSSQ</sequence>
<dbReference type="GO" id="GO:0004869">
    <property type="term" value="F:cysteine-type endopeptidase inhibitor activity"/>
    <property type="evidence" value="ECO:0007669"/>
    <property type="project" value="UniProtKB-KW"/>
</dbReference>
<reference evidence="7 8" key="1">
    <citation type="submission" date="2016-09" db="EMBL/GenBank/DDBJ databases">
        <title>The draft genome of Dichanthelium oligosanthes: A C3 panicoid grass species.</title>
        <authorList>
            <person name="Studer A.J."/>
            <person name="Schnable J.C."/>
            <person name="Brutnell T.P."/>
        </authorList>
    </citation>
    <scope>NUCLEOTIDE SEQUENCE [LARGE SCALE GENOMIC DNA]</scope>
    <source>
        <strain evidence="8">cv. Kellogg 1175</strain>
        <tissue evidence="7">Leaf</tissue>
    </source>
</reference>
<dbReference type="SMART" id="SM00043">
    <property type="entry name" value="CY"/>
    <property type="match status" value="2"/>
</dbReference>
<accession>A0A1E5ULH4</accession>
<keyword evidence="8" id="KW-1185">Reference proteome</keyword>
<dbReference type="STRING" id="888268.A0A1E5ULH4"/>
<comment type="similarity">
    <text evidence="1 4">Belongs to the cystatin family. Phytocystatin subfamily.</text>
</comment>
<evidence type="ECO:0000313" key="8">
    <source>
        <dbReference type="Proteomes" id="UP000095767"/>
    </source>
</evidence>
<dbReference type="OrthoDB" id="1908104at2759"/>
<dbReference type="InterPro" id="IPR000010">
    <property type="entry name" value="Cystatin_dom"/>
</dbReference>
<feature type="domain" description="Cystatin" evidence="6">
    <location>
        <begin position="133"/>
        <end position="220"/>
    </location>
</feature>
<dbReference type="Pfam" id="PF16845">
    <property type="entry name" value="SQAPI"/>
    <property type="match status" value="1"/>
</dbReference>